<reference evidence="1" key="1">
    <citation type="submission" date="2021-06" db="EMBL/GenBank/DDBJ databases">
        <authorList>
            <person name="Hodson N. C."/>
            <person name="Mongue J. A."/>
            <person name="Jaron S. K."/>
        </authorList>
    </citation>
    <scope>NUCLEOTIDE SEQUENCE</scope>
</reference>
<feature type="non-terminal residue" evidence="1">
    <location>
        <position position="1"/>
    </location>
</feature>
<evidence type="ECO:0000313" key="1">
    <source>
        <dbReference type="EMBL" id="CAG7837824.1"/>
    </source>
</evidence>
<name>A0A8J2PY23_9HEXA</name>
<organism evidence="1 2">
    <name type="scientific">Allacma fusca</name>
    <dbReference type="NCBI Taxonomy" id="39272"/>
    <lineage>
        <taxon>Eukaryota</taxon>
        <taxon>Metazoa</taxon>
        <taxon>Ecdysozoa</taxon>
        <taxon>Arthropoda</taxon>
        <taxon>Hexapoda</taxon>
        <taxon>Collembola</taxon>
        <taxon>Symphypleona</taxon>
        <taxon>Sminthuridae</taxon>
        <taxon>Allacma</taxon>
    </lineage>
</organism>
<accession>A0A8J2PY23</accession>
<gene>
    <name evidence="1" type="ORF">AFUS01_LOCUS46875</name>
</gene>
<sequence length="46" mass="5451">LRTCCQSTLGRSGEQIAEFRPILSKRTFAITFIYIIFLPHRPKYDY</sequence>
<comment type="caution">
    <text evidence="1">The sequence shown here is derived from an EMBL/GenBank/DDBJ whole genome shotgun (WGS) entry which is preliminary data.</text>
</comment>
<protein>
    <submittedName>
        <fullName evidence="1">Uncharacterized protein</fullName>
    </submittedName>
</protein>
<dbReference type="EMBL" id="CAJVCH010571550">
    <property type="protein sequence ID" value="CAG7837824.1"/>
    <property type="molecule type" value="Genomic_DNA"/>
</dbReference>
<proteinExistence type="predicted"/>
<dbReference type="AlphaFoldDB" id="A0A8J2PY23"/>
<dbReference type="Proteomes" id="UP000708208">
    <property type="component" value="Unassembled WGS sequence"/>
</dbReference>
<evidence type="ECO:0000313" key="2">
    <source>
        <dbReference type="Proteomes" id="UP000708208"/>
    </source>
</evidence>
<keyword evidence="2" id="KW-1185">Reference proteome</keyword>